<dbReference type="InterPro" id="IPR000157">
    <property type="entry name" value="TIR_dom"/>
</dbReference>
<dbReference type="Gene3D" id="3.40.50.10140">
    <property type="entry name" value="Toll/interleukin-1 receptor homology (TIR) domain"/>
    <property type="match status" value="1"/>
</dbReference>
<evidence type="ECO:0000259" key="1">
    <source>
        <dbReference type="PROSITE" id="PS50104"/>
    </source>
</evidence>
<protein>
    <submittedName>
        <fullName evidence="2">Toll/interleukin-1 receptor domain-containing protein</fullName>
    </submittedName>
</protein>
<comment type="caution">
    <text evidence="2">The sequence shown here is derived from an EMBL/GenBank/DDBJ whole genome shotgun (WGS) entry which is preliminary data.</text>
</comment>
<dbReference type="Pfam" id="PF13676">
    <property type="entry name" value="TIR_2"/>
    <property type="match status" value="1"/>
</dbReference>
<accession>A0A6P1BYM2</accession>
<dbReference type="InterPro" id="IPR035897">
    <property type="entry name" value="Toll_tir_struct_dom_sf"/>
</dbReference>
<dbReference type="Proteomes" id="UP000468531">
    <property type="component" value="Unassembled WGS sequence"/>
</dbReference>
<gene>
    <name evidence="2" type="ORF">FNJ47_44730</name>
</gene>
<dbReference type="SUPFAM" id="SSF52200">
    <property type="entry name" value="Toll/Interleukin receptor TIR domain"/>
    <property type="match status" value="1"/>
</dbReference>
<dbReference type="RefSeq" id="WP_163162857.1">
    <property type="nucleotide sequence ID" value="NZ_VKHP01000389.1"/>
</dbReference>
<dbReference type="EMBL" id="VKHP01000389">
    <property type="protein sequence ID" value="NEV02602.1"/>
    <property type="molecule type" value="Genomic_DNA"/>
</dbReference>
<dbReference type="AlphaFoldDB" id="A0A6P1BYM2"/>
<name>A0A6P1BYM2_9BRAD</name>
<feature type="domain" description="TIR" evidence="1">
    <location>
        <begin position="1"/>
        <end position="151"/>
    </location>
</feature>
<dbReference type="SMART" id="SM00255">
    <property type="entry name" value="TIR"/>
    <property type="match status" value="1"/>
</dbReference>
<dbReference type="GO" id="GO:0007165">
    <property type="term" value="P:signal transduction"/>
    <property type="evidence" value="ECO:0007669"/>
    <property type="project" value="InterPro"/>
</dbReference>
<keyword evidence="2" id="KW-0675">Receptor</keyword>
<proteinExistence type="predicted"/>
<keyword evidence="3" id="KW-1185">Reference proteome</keyword>
<dbReference type="PROSITE" id="PS50104">
    <property type="entry name" value="TIR"/>
    <property type="match status" value="1"/>
</dbReference>
<organism evidence="2 3">
    <name type="scientific">Bradyrhizobium uaiense</name>
    <dbReference type="NCBI Taxonomy" id="2594946"/>
    <lineage>
        <taxon>Bacteria</taxon>
        <taxon>Pseudomonadati</taxon>
        <taxon>Pseudomonadota</taxon>
        <taxon>Alphaproteobacteria</taxon>
        <taxon>Hyphomicrobiales</taxon>
        <taxon>Nitrobacteraceae</taxon>
        <taxon>Bradyrhizobium</taxon>
    </lineage>
</organism>
<reference evidence="2 3" key="1">
    <citation type="journal article" date="2020" name="Arch. Microbiol.">
        <title>Bradyrhizobium uaiense sp. nov., a new highly efficient cowpea symbiont.</title>
        <authorList>
            <person name="Cabral Michel D."/>
            <person name="Azarias Guimaraes A."/>
            <person name="Martins da Costa E."/>
            <person name="Soares de Carvalho T."/>
            <person name="Balsanelli E."/>
            <person name="Willems A."/>
            <person name="Maltempi de Souza E."/>
            <person name="de Souza Moreira F.M."/>
        </authorList>
    </citation>
    <scope>NUCLEOTIDE SEQUENCE [LARGE SCALE GENOMIC DNA]</scope>
    <source>
        <strain evidence="2 3">UFLA 03-164</strain>
    </source>
</reference>
<evidence type="ECO:0000313" key="2">
    <source>
        <dbReference type="EMBL" id="NEV02602.1"/>
    </source>
</evidence>
<sequence length="262" mass="29454">MADVFISYSKAERKLTEDLAKILVAAGLTVWWDTELLPIQRFRAEIDAQLNNCSAAVIIWSATSANSDWVLSEADHAMRQGKLVNAHHSDILPEHLPKPFGQIHAVPLTDTDRILRAIKLITTGKPPKATTVSSGETRAIEFITDAVQDALKYAPQLRDLADREGWEDDETYPNDLLKLAEQVMAPLRLFRERLPYIDITSYRGRRLVEHLDEATTYAHRQISKEVGWLRAHGNSESVVMGARGDLSVAAERLLEKVELPPR</sequence>
<evidence type="ECO:0000313" key="3">
    <source>
        <dbReference type="Proteomes" id="UP000468531"/>
    </source>
</evidence>